<dbReference type="AlphaFoldDB" id="A0A450TZ23"/>
<accession>A0A450TZ23</accession>
<gene>
    <name evidence="2" type="ORF">BECKFW1821C_GA0114237_10715</name>
</gene>
<sequence>MEATDRKWGKLGLGGMVGNLGSISNKRVFLFTGTSLAVYRQEGKCLVRPYVFRHNRAGLQEFVNYLDEDPWTPVRFLVDFMEEEFRIETIPHVFGSDRRALLANRQRRLFRNTPYRHTVFQGREASGRRDDTVLFAAVIHPEALQPWLDPIAERRIPLVGICSLPIWSKRLLSRLQASSASGVSDYVLLVHRNADGGLRQSFFYRQHLKVSRLAAMPRFEKADDAVWGYILGEVENIRRYLNGLRLLPGDEVLETYFLGNAKMLTYLERKTSDSRNMRSRFVDTEGVDIGIEIPEELCMPCADPLFAGMLIRAIPVNHYAPPKDVRYFRSAQIRRGVYGSGLALLAAGMVGGILQLSEGLIIEQRTTMLARQARTYAERYEDARVNLPEIPVDGSALKTVVETAIGLRESKTTPYGMLLVLSKALDQERGLEIEEIEWLVSTDPNTPIGAPGISRDSSGAPMKSSPGSFPARTGKIAMGRYRIGLIKGRIAAFDGNYRKAILLVERFAKRLSRHDAVEDVRIIQRPLNIDSDEALMGKADAAPGSADFTLRIVVRGEPS</sequence>
<proteinExistence type="predicted"/>
<organism evidence="2">
    <name type="scientific">Candidatus Kentrum sp. FW</name>
    <dbReference type="NCBI Taxonomy" id="2126338"/>
    <lineage>
        <taxon>Bacteria</taxon>
        <taxon>Pseudomonadati</taxon>
        <taxon>Pseudomonadota</taxon>
        <taxon>Gammaproteobacteria</taxon>
        <taxon>Candidatus Kentrum</taxon>
    </lineage>
</organism>
<dbReference type="EMBL" id="CAADFE010000071">
    <property type="protein sequence ID" value="VFJ75272.1"/>
    <property type="molecule type" value="Genomic_DNA"/>
</dbReference>
<reference evidence="2" key="1">
    <citation type="submission" date="2019-02" db="EMBL/GenBank/DDBJ databases">
        <authorList>
            <person name="Gruber-Vodicka R. H."/>
            <person name="Seah K. B. B."/>
        </authorList>
    </citation>
    <scope>NUCLEOTIDE SEQUENCE</scope>
    <source>
        <strain evidence="2">BECK_BZ131</strain>
    </source>
</reference>
<name>A0A450TZ23_9GAMM</name>
<evidence type="ECO:0000313" key="2">
    <source>
        <dbReference type="EMBL" id="VFJ75272.1"/>
    </source>
</evidence>
<evidence type="ECO:0000256" key="1">
    <source>
        <dbReference type="SAM" id="MobiDB-lite"/>
    </source>
</evidence>
<feature type="region of interest" description="Disordered" evidence="1">
    <location>
        <begin position="450"/>
        <end position="471"/>
    </location>
</feature>
<protein>
    <submittedName>
        <fullName evidence="2">Uncharacterized protein</fullName>
    </submittedName>
</protein>